<dbReference type="Proteomes" id="UP000192247">
    <property type="component" value="Unassembled WGS sequence"/>
</dbReference>
<proteinExistence type="predicted"/>
<name>A0A1V9XUH6_9ACAR</name>
<protein>
    <submittedName>
        <fullName evidence="1">Uncharacterized protein</fullName>
    </submittedName>
</protein>
<evidence type="ECO:0000313" key="1">
    <source>
        <dbReference type="EMBL" id="OQR77018.1"/>
    </source>
</evidence>
<accession>A0A1V9XUH6</accession>
<sequence>MAPAYSRRAACHATTEYVGPSNTDEWKRGAWHNRQAITTSRQVCAAVDWHIGFLLRHELLIENSAWWLTQTIRKLLVRFPT</sequence>
<keyword evidence="2" id="KW-1185">Reference proteome</keyword>
<gene>
    <name evidence="1" type="ORF">BIW11_07392</name>
</gene>
<reference evidence="1 2" key="1">
    <citation type="journal article" date="2017" name="Gigascience">
        <title>Draft genome of the honey bee ectoparasitic mite, Tropilaelaps mercedesae, is shaped by the parasitic life history.</title>
        <authorList>
            <person name="Dong X."/>
            <person name="Armstrong S.D."/>
            <person name="Xia D."/>
            <person name="Makepeace B.L."/>
            <person name="Darby A.C."/>
            <person name="Kadowaki T."/>
        </authorList>
    </citation>
    <scope>NUCLEOTIDE SEQUENCE [LARGE SCALE GENOMIC DNA]</scope>
    <source>
        <strain evidence="1">Wuxi-XJTLU</strain>
    </source>
</reference>
<evidence type="ECO:0000313" key="2">
    <source>
        <dbReference type="Proteomes" id="UP000192247"/>
    </source>
</evidence>
<dbReference type="EMBL" id="MNPL01004044">
    <property type="protein sequence ID" value="OQR77018.1"/>
    <property type="molecule type" value="Genomic_DNA"/>
</dbReference>
<dbReference type="AlphaFoldDB" id="A0A1V9XUH6"/>
<dbReference type="InParanoid" id="A0A1V9XUH6"/>
<comment type="caution">
    <text evidence="1">The sequence shown here is derived from an EMBL/GenBank/DDBJ whole genome shotgun (WGS) entry which is preliminary data.</text>
</comment>
<organism evidence="1 2">
    <name type="scientific">Tropilaelaps mercedesae</name>
    <dbReference type="NCBI Taxonomy" id="418985"/>
    <lineage>
        <taxon>Eukaryota</taxon>
        <taxon>Metazoa</taxon>
        <taxon>Ecdysozoa</taxon>
        <taxon>Arthropoda</taxon>
        <taxon>Chelicerata</taxon>
        <taxon>Arachnida</taxon>
        <taxon>Acari</taxon>
        <taxon>Parasitiformes</taxon>
        <taxon>Mesostigmata</taxon>
        <taxon>Gamasina</taxon>
        <taxon>Dermanyssoidea</taxon>
        <taxon>Laelapidae</taxon>
        <taxon>Tropilaelaps</taxon>
    </lineage>
</organism>